<dbReference type="PANTHER" id="PTHR48228:SF5">
    <property type="entry name" value="ALPHA-METHYLACYL-COA RACEMASE"/>
    <property type="match status" value="1"/>
</dbReference>
<dbReference type="InterPro" id="IPR050509">
    <property type="entry name" value="CoA-transferase_III"/>
</dbReference>
<proteinExistence type="predicted"/>
<accession>A0ABX1GA49</accession>
<comment type="caution">
    <text evidence="1">The sequence shown here is derived from an EMBL/GenBank/DDBJ whole genome shotgun (WGS) entry which is preliminary data.</text>
</comment>
<dbReference type="InterPro" id="IPR003673">
    <property type="entry name" value="CoA-Trfase_fam_III"/>
</dbReference>
<keyword evidence="1" id="KW-0413">Isomerase</keyword>
<dbReference type="RefSeq" id="WP_168448581.1">
    <property type="nucleotide sequence ID" value="NZ_JAAWWK010000001.1"/>
</dbReference>
<evidence type="ECO:0000313" key="2">
    <source>
        <dbReference type="Proteomes" id="UP000765845"/>
    </source>
</evidence>
<keyword evidence="2" id="KW-1185">Reference proteome</keyword>
<dbReference type="Gene3D" id="3.40.50.10540">
    <property type="entry name" value="Crotonobetainyl-coa:carnitine coa-transferase, domain 1"/>
    <property type="match status" value="1"/>
</dbReference>
<dbReference type="SUPFAM" id="SSF89796">
    <property type="entry name" value="CoA-transferase family III (CaiB/BaiF)"/>
    <property type="match status" value="1"/>
</dbReference>
<dbReference type="InterPro" id="IPR044855">
    <property type="entry name" value="CoA-Trfase_III_dom3_sf"/>
</dbReference>
<dbReference type="PANTHER" id="PTHR48228">
    <property type="entry name" value="SUCCINYL-COA--D-CITRAMALATE COA-TRANSFERASE"/>
    <property type="match status" value="1"/>
</dbReference>
<evidence type="ECO:0000313" key="1">
    <source>
        <dbReference type="EMBL" id="NKI16037.1"/>
    </source>
</evidence>
<reference evidence="1 2" key="1">
    <citation type="submission" date="2020-04" db="EMBL/GenBank/DDBJ databases">
        <authorList>
            <person name="Yoon J."/>
        </authorList>
    </citation>
    <scope>NUCLEOTIDE SEQUENCE [LARGE SCALE GENOMIC DNA]</scope>
    <source>
        <strain evidence="1 2">KMU-166</strain>
    </source>
</reference>
<dbReference type="Gene3D" id="3.30.1540.10">
    <property type="entry name" value="formyl-coa transferase, domain 3"/>
    <property type="match status" value="1"/>
</dbReference>
<organism evidence="1 2">
    <name type="scientific">Spongiibacter thalassae</name>
    <dbReference type="NCBI Taxonomy" id="2721624"/>
    <lineage>
        <taxon>Bacteria</taxon>
        <taxon>Pseudomonadati</taxon>
        <taxon>Pseudomonadota</taxon>
        <taxon>Gammaproteobacteria</taxon>
        <taxon>Cellvibrionales</taxon>
        <taxon>Spongiibacteraceae</taxon>
        <taxon>Spongiibacter</taxon>
    </lineage>
</organism>
<sequence>MSSEHHRETTQQKPAILEGMRVVELSAFVAAPLGGMTLAQMGADVIRIDRPQGGLDYRRWPVTENNDSLFWAGLNKHKRSVAIDIAKPEGRELAQQLICAPGQDAGMLLTNFPARGWLDYHALAEQRNDLIQLTIQGDRHGGSALDYTLNPRLGLPYLTGPAREGKELVVNHVLPAWDLVTGQMAAVGLLAAERHRLRSGQGQHVQLPLEDVALSVMAHLGFIAEAELGVERKGCGNDLFGAFGRDFATADGARVMVVGLSLKQWQSLVKATDSAAAVAALAERLKVDLNLEGERFKARVELAEIIGPWIATHSFAEVQARFDDCGVCWGKYQTVAELVREDPSCSTDNPMFSRVQQVGIGELLSPSVPLNFATGRVDAKPAPSLGADTEEVLLDVLGMSSGQLGSLLAKGIVSKK</sequence>
<dbReference type="EMBL" id="JAAWWK010000001">
    <property type="protein sequence ID" value="NKI16037.1"/>
    <property type="molecule type" value="Genomic_DNA"/>
</dbReference>
<name>A0ABX1GA49_9GAMM</name>
<dbReference type="InterPro" id="IPR023606">
    <property type="entry name" value="CoA-Trfase_III_dom_1_sf"/>
</dbReference>
<dbReference type="Pfam" id="PF02515">
    <property type="entry name" value="CoA_transf_3"/>
    <property type="match status" value="1"/>
</dbReference>
<gene>
    <name evidence="1" type="ORF">HCU74_01265</name>
</gene>
<dbReference type="Proteomes" id="UP000765845">
    <property type="component" value="Unassembled WGS sequence"/>
</dbReference>
<dbReference type="GO" id="GO:0016853">
    <property type="term" value="F:isomerase activity"/>
    <property type="evidence" value="ECO:0007669"/>
    <property type="project" value="UniProtKB-KW"/>
</dbReference>
<protein>
    <submittedName>
        <fullName evidence="1">2-methylfumaryl-CoA isomerase</fullName>
    </submittedName>
</protein>